<sequence length="644" mass="70192">MPEIIPLLNTGDSAKRVDIVIVAEGYTQAERDKFVADANTFITTLLGPENARLNAPFSTYKGLFNATALFFASAQSGTDQPTSNVEVNTYFNASQHGSDGRLLYGDGYKVETEVQSALATNAHELVIVLVNTPLYGGAGGSIAWASAGDRRASELALHEIGHSFAGLQDEYVDSAVARDFPLSAWSFRESAHVTDSLSRIPWQDWMGYSDGELGVIGTYEGGYYRSSGVWRATQSSKMLYLDVPFNAPEKEAFALKYYQAIGDYLSVTSNFPGFYAPVTPNDALFSYTWKYADSVLSTTTQAKSFDAYGYSYGSYNSATGVTLTTIDNTGTIRKNLLSTQQVETINFGDTLKQINAVNYMVSGSDANQILRFADGDNLIEIQNTLSPNKIYFDGGAGRDVLKFSESLSTISKLHVDRLDSGTYLLGMQQPATWAVRNIENLQFQDFSINLNIHQNARTIDKSSLKSLEDLYVAFFNRIPDADGLNYWIDQLKAGKSLVNIGDLFYGAALSTPELTGYSSDMTSEKFVNTIYVNVLGRLDGADPEGLAYWQEQLSSGKDTPGSLVYSILNLAHGFKGSSTWGWVADLLDNKAAVAEKFAVDWGLNYLSTETSIINGMAIADLVTATDTQAALTLIGVTEGQIIFG</sequence>
<evidence type="ECO:0000313" key="2">
    <source>
        <dbReference type="EMBL" id="MBC3875945.1"/>
    </source>
</evidence>
<evidence type="ECO:0000313" key="3">
    <source>
        <dbReference type="Proteomes" id="UP000624279"/>
    </source>
</evidence>
<protein>
    <submittedName>
        <fullName evidence="2">DUF4214 domain-containing protein</fullName>
    </submittedName>
</protein>
<comment type="caution">
    <text evidence="2">The sequence shown here is derived from an EMBL/GenBank/DDBJ whole genome shotgun (WGS) entry which is preliminary data.</text>
</comment>
<keyword evidence="3" id="KW-1185">Reference proteome</keyword>
<reference evidence="2 3" key="1">
    <citation type="submission" date="2020-08" db="EMBL/GenBank/DDBJ databases">
        <title>Novel species isolated from subtropical streams in China.</title>
        <authorList>
            <person name="Lu H."/>
        </authorList>
    </citation>
    <scope>NUCLEOTIDE SEQUENCE [LARGE SCALE GENOMIC DNA]</scope>
    <source>
        <strain evidence="2 3">LX15W</strain>
    </source>
</reference>
<dbReference type="Proteomes" id="UP000624279">
    <property type="component" value="Unassembled WGS sequence"/>
</dbReference>
<dbReference type="InterPro" id="IPR019026">
    <property type="entry name" value="Peptidase_M64_IgA"/>
</dbReference>
<proteinExistence type="predicted"/>
<organism evidence="2 3">
    <name type="scientific">Undibacterium flavidum</name>
    <dbReference type="NCBI Taxonomy" id="2762297"/>
    <lineage>
        <taxon>Bacteria</taxon>
        <taxon>Pseudomonadati</taxon>
        <taxon>Pseudomonadota</taxon>
        <taxon>Betaproteobacteria</taxon>
        <taxon>Burkholderiales</taxon>
        <taxon>Oxalobacteraceae</taxon>
        <taxon>Undibacterium</taxon>
    </lineage>
</organism>
<dbReference type="EMBL" id="JACOGA010000027">
    <property type="protein sequence ID" value="MBC3875945.1"/>
    <property type="molecule type" value="Genomic_DNA"/>
</dbReference>
<dbReference type="InterPro" id="IPR025282">
    <property type="entry name" value="DUF4214"/>
</dbReference>
<name>A0ABR6YH76_9BURK</name>
<feature type="domain" description="DUF4214" evidence="1">
    <location>
        <begin position="516"/>
        <end position="559"/>
    </location>
</feature>
<dbReference type="Pfam" id="PF13946">
    <property type="entry name" value="DUF4214"/>
    <property type="match status" value="1"/>
</dbReference>
<dbReference type="InterPro" id="IPR024079">
    <property type="entry name" value="MetalloPept_cat_dom_sf"/>
</dbReference>
<dbReference type="Gene3D" id="3.40.390.10">
    <property type="entry name" value="Collagenase (Catalytic Domain)"/>
    <property type="match status" value="1"/>
</dbReference>
<accession>A0ABR6YH76</accession>
<gene>
    <name evidence="2" type="ORF">H8K55_20315</name>
</gene>
<dbReference type="Pfam" id="PF09471">
    <property type="entry name" value="Peptidase_M64"/>
    <property type="match status" value="1"/>
</dbReference>
<evidence type="ECO:0000259" key="1">
    <source>
        <dbReference type="Pfam" id="PF13946"/>
    </source>
</evidence>
<dbReference type="RefSeq" id="WP_186943947.1">
    <property type="nucleotide sequence ID" value="NZ_JACOGA010000027.1"/>
</dbReference>